<evidence type="ECO:0000313" key="3">
    <source>
        <dbReference type="Proteomes" id="UP000001203"/>
    </source>
</evidence>
<organism evidence="2 3">
    <name type="scientific">Crocosphaera subtropica (strain ATCC 51142 / BH68)</name>
    <name type="common">Cyanothece sp. (strain ATCC 51142)</name>
    <dbReference type="NCBI Taxonomy" id="43989"/>
    <lineage>
        <taxon>Bacteria</taxon>
        <taxon>Bacillati</taxon>
        <taxon>Cyanobacteriota</taxon>
        <taxon>Cyanophyceae</taxon>
        <taxon>Oscillatoriophycideae</taxon>
        <taxon>Chroococcales</taxon>
        <taxon>Aphanothecaceae</taxon>
        <taxon>Crocosphaera</taxon>
        <taxon>Crocosphaera subtropica</taxon>
    </lineage>
</organism>
<proteinExistence type="predicted"/>
<gene>
    <name evidence="2" type="ordered locus">cce_1347</name>
</gene>
<name>B1WWH3_CROS5</name>
<dbReference type="Pfam" id="PF07589">
    <property type="entry name" value="PEP-CTERM"/>
    <property type="match status" value="1"/>
</dbReference>
<dbReference type="Proteomes" id="UP000001203">
    <property type="component" value="Chromosome circular"/>
</dbReference>
<dbReference type="HOGENOM" id="CLU_1048556_0_0_3"/>
<sequence>MAINPVQAATFNYFDGTFNDADWTRTIRYFAGPSGSVSETATQSLTGGNPDEFRTMTQSWGNGTNARVYNFHSNAIYDPATQGAIASIDYSADVIGISANVGGEFGDEFAIQQDGRIFRAANIGIPDVSPWQTRSVPGLTVTDFIAFDGGSGPNFSSTGSPIQFGYGRGYSFNGGFAASITSGIDNWSVTVRNVVPSTPSVPEPSSIIGLLGLGLFGIDKLLKQTI</sequence>
<dbReference type="KEGG" id="cyt:cce_1347"/>
<dbReference type="STRING" id="43989.cce_1347"/>
<dbReference type="InterPro" id="IPR013424">
    <property type="entry name" value="Ice-binding_C"/>
</dbReference>
<feature type="domain" description="Ice-binding protein C-terminal" evidence="1">
    <location>
        <begin position="200"/>
        <end position="217"/>
    </location>
</feature>
<reference evidence="2 3" key="1">
    <citation type="journal article" date="2008" name="Proc. Natl. Acad. Sci. U.S.A.">
        <title>The genome of Cyanothece 51142, a unicellular diazotrophic cyanobacterium important in the marine nitrogen cycle.</title>
        <authorList>
            <person name="Welsh E.A."/>
            <person name="Liberton M."/>
            <person name="Stoeckel J."/>
            <person name="Loh T."/>
            <person name="Elvitigala T."/>
            <person name="Wang C."/>
            <person name="Wollam A."/>
            <person name="Fulton R.S."/>
            <person name="Clifton S.W."/>
            <person name="Jacobs J.M."/>
            <person name="Aurora R."/>
            <person name="Ghosh B.K."/>
            <person name="Sherman L.A."/>
            <person name="Smith R.D."/>
            <person name="Wilson R.K."/>
            <person name="Pakrasi H.B."/>
        </authorList>
    </citation>
    <scope>NUCLEOTIDE SEQUENCE [LARGE SCALE GENOMIC DNA]</scope>
    <source>
        <strain evidence="3">ATCC 51142 / BH68</strain>
    </source>
</reference>
<keyword evidence="3" id="KW-1185">Reference proteome</keyword>
<dbReference type="AlphaFoldDB" id="B1WWH3"/>
<accession>B1WWH3</accession>
<protein>
    <recommendedName>
        <fullName evidence="1">Ice-binding protein C-terminal domain-containing protein</fullName>
    </recommendedName>
</protein>
<evidence type="ECO:0000259" key="1">
    <source>
        <dbReference type="Pfam" id="PF07589"/>
    </source>
</evidence>
<evidence type="ECO:0000313" key="2">
    <source>
        <dbReference type="EMBL" id="ACB50697.1"/>
    </source>
</evidence>
<dbReference type="EMBL" id="CP000806">
    <property type="protein sequence ID" value="ACB50697.1"/>
    <property type="molecule type" value="Genomic_DNA"/>
</dbReference>
<dbReference type="eggNOG" id="ENOG5033XR8">
    <property type="taxonomic scope" value="Bacteria"/>
</dbReference>